<accession>A0A6G4ZNN9</accession>
<feature type="non-terminal residue" evidence="4">
    <location>
        <position position="1"/>
    </location>
</feature>
<evidence type="ECO:0000313" key="4">
    <source>
        <dbReference type="EMBL" id="NGW40639.1"/>
    </source>
</evidence>
<dbReference type="AlphaFoldDB" id="A0A6G4ZNN9"/>
<dbReference type="InterPro" id="IPR049071">
    <property type="entry name" value="MPI_cupin_dom"/>
</dbReference>
<name>A0A6G4ZNN9_STAAU</name>
<comment type="caution">
    <text evidence="4">The sequence shown here is derived from an EMBL/GenBank/DDBJ whole genome shotgun (WGS) entry which is preliminary data.</text>
</comment>
<evidence type="ECO:0000256" key="1">
    <source>
        <dbReference type="ARBA" id="ARBA00029741"/>
    </source>
</evidence>
<dbReference type="InterPro" id="IPR011051">
    <property type="entry name" value="RmlC_Cupin_sf"/>
</dbReference>
<dbReference type="InterPro" id="IPR014710">
    <property type="entry name" value="RmlC-like_jellyroll"/>
</dbReference>
<keyword evidence="4" id="KW-0413">Isomerase</keyword>
<dbReference type="Gene3D" id="2.60.120.10">
    <property type="entry name" value="Jelly Rolls"/>
    <property type="match status" value="1"/>
</dbReference>
<organism evidence="4">
    <name type="scientific">Staphylococcus aureus</name>
    <dbReference type="NCBI Taxonomy" id="1280"/>
    <lineage>
        <taxon>Bacteria</taxon>
        <taxon>Bacillati</taxon>
        <taxon>Bacillota</taxon>
        <taxon>Bacilli</taxon>
        <taxon>Bacillales</taxon>
        <taxon>Staphylococcaceae</taxon>
        <taxon>Staphylococcus</taxon>
    </lineage>
</organism>
<dbReference type="EMBL" id="JAALUM010000059">
    <property type="protein sequence ID" value="NGW40639.1"/>
    <property type="molecule type" value="Genomic_DNA"/>
</dbReference>
<reference evidence="4" key="1">
    <citation type="submission" date="2020-02" db="EMBL/GenBank/DDBJ databases">
        <title>Detection of Heterogeneous Vancomycin Intermediate Resistance in Methicillin Resistant Staphylococcus aureus Isolates from Latin-America.</title>
        <authorList>
            <person name="Castro-Cardozo B."/>
            <person name="Berrio M."/>
            <person name="Vargas M.L."/>
            <person name="Carvajal L.P."/>
            <person name="Millan L.V."/>
            <person name="Rios R."/>
            <person name="Hernandez A."/>
            <person name="Rincon S.L."/>
            <person name="Cubides P."/>
            <person name="Forero E."/>
            <person name="Dinh A."/>
            <person name="Seas C."/>
            <person name="Munita J.M."/>
            <person name="Arias C.A."/>
            <person name="Reyes J."/>
            <person name="Diaz L."/>
        </authorList>
    </citation>
    <scope>NUCLEOTIDE SEQUENCE</scope>
    <source>
        <strain evidence="4">UB672</strain>
    </source>
</reference>
<proteinExistence type="predicted"/>
<dbReference type="SUPFAM" id="SSF51182">
    <property type="entry name" value="RmlC-like cupins"/>
    <property type="match status" value="1"/>
</dbReference>
<gene>
    <name evidence="4" type="ORF">G6X74_14055</name>
</gene>
<dbReference type="Pfam" id="PF21621">
    <property type="entry name" value="MPI_cupin_dom"/>
    <property type="match status" value="1"/>
</dbReference>
<evidence type="ECO:0000256" key="2">
    <source>
        <dbReference type="ARBA" id="ARBA00030762"/>
    </source>
</evidence>
<dbReference type="GO" id="GO:0016853">
    <property type="term" value="F:isomerase activity"/>
    <property type="evidence" value="ECO:0007669"/>
    <property type="project" value="UniProtKB-KW"/>
</dbReference>
<sequence length="76" mass="8647">HIVSNDFFTLVKWEISGTLNYMKPREFCLVTVLEGEGQMIVDGEIFKLTTGTNFILTSEDLDSVFEGDFTLMISYV</sequence>
<feature type="domain" description="Mannose-6-phosphate isomerase cupin" evidence="3">
    <location>
        <begin position="3"/>
        <end position="76"/>
    </location>
</feature>
<evidence type="ECO:0000259" key="3">
    <source>
        <dbReference type="Pfam" id="PF21621"/>
    </source>
</evidence>
<protein>
    <recommendedName>
        <fullName evidence="1">Phosphohexomutase</fullName>
    </recommendedName>
    <alternativeName>
        <fullName evidence="2">Phosphomannose isomerase</fullName>
    </alternativeName>
</protein>